<accession>L8J307</accession>
<proteinExistence type="predicted"/>
<evidence type="ECO:0000313" key="2">
    <source>
        <dbReference type="Proteomes" id="UP000011134"/>
    </source>
</evidence>
<organism evidence="1 2">
    <name type="scientific">Photobacterium marinum</name>
    <dbReference type="NCBI Taxonomy" id="1056511"/>
    <lineage>
        <taxon>Bacteria</taxon>
        <taxon>Pseudomonadati</taxon>
        <taxon>Pseudomonadota</taxon>
        <taxon>Gammaproteobacteria</taxon>
        <taxon>Vibrionales</taxon>
        <taxon>Vibrionaceae</taxon>
        <taxon>Photobacterium</taxon>
    </lineage>
</organism>
<protein>
    <submittedName>
        <fullName evidence="1">Uncharacterized protein</fullName>
    </submittedName>
</protein>
<reference evidence="1 2" key="1">
    <citation type="submission" date="2012-12" db="EMBL/GenBank/DDBJ databases">
        <title>Genome Assembly of Photobacterium sp. AK15.</title>
        <authorList>
            <person name="Khatri I."/>
            <person name="Vaidya B."/>
            <person name="Srinivas T.N.R."/>
            <person name="Subramanian S."/>
            <person name="Pinnaka A."/>
        </authorList>
    </citation>
    <scope>NUCLEOTIDE SEQUENCE [LARGE SCALE GENOMIC DNA]</scope>
    <source>
        <strain evidence="1 2">AK15</strain>
    </source>
</reference>
<sequence>MGAPTIWLKASDYCIEEGYPVRTELLDWLEAQRQQGTTPTVEEFKLHQEKILAQYQQKYSQW</sequence>
<dbReference type="EMBL" id="AMZO01000055">
    <property type="protein sequence ID" value="ELR63136.1"/>
    <property type="molecule type" value="Genomic_DNA"/>
</dbReference>
<name>L8J307_9GAMM</name>
<gene>
    <name evidence="1" type="ORF">C942_04078</name>
</gene>
<dbReference type="PATRIC" id="fig|1056511.3.peg.4891"/>
<evidence type="ECO:0000313" key="1">
    <source>
        <dbReference type="EMBL" id="ELR63136.1"/>
    </source>
</evidence>
<dbReference type="Proteomes" id="UP000011134">
    <property type="component" value="Unassembled WGS sequence"/>
</dbReference>
<dbReference type="AlphaFoldDB" id="L8J307"/>
<comment type="caution">
    <text evidence="1">The sequence shown here is derived from an EMBL/GenBank/DDBJ whole genome shotgun (WGS) entry which is preliminary data.</text>
</comment>
<keyword evidence="2" id="KW-1185">Reference proteome</keyword>